<protein>
    <recommendedName>
        <fullName evidence="3">DUF4136 domain-containing protein</fullName>
    </recommendedName>
</protein>
<evidence type="ECO:0000313" key="2">
    <source>
        <dbReference type="Proteomes" id="UP000035481"/>
    </source>
</evidence>
<dbReference type="STRING" id="1440762.Y882_00600"/>
<sequence length="191" mass="20845">MKPYIALGACMVALMPGCSTVSVNDQWRDPSFAGPPLSNVLVVGITRSDTMKRVFEDVFSQQLQAAGIRAERSYARLPQGATQLSLSDLKTTGIDGVLTTRVERVEQKVNVTPSGPSYGGFYGWYGSAWASTPDVHQYEVVTLETSVWDVKSEKLVWTVTTQGVRTNDLTQATKDLASTLIPKLKSEGVLR</sequence>
<dbReference type="PATRIC" id="fig|1440762.4.peg.117"/>
<organism evidence="1 2">
    <name type="scientific">Dyella japonica DSM 16301</name>
    <dbReference type="NCBI Taxonomy" id="1440762"/>
    <lineage>
        <taxon>Bacteria</taxon>
        <taxon>Pseudomonadati</taxon>
        <taxon>Pseudomonadota</taxon>
        <taxon>Gammaproteobacteria</taxon>
        <taxon>Lysobacterales</taxon>
        <taxon>Rhodanobacteraceae</taxon>
        <taxon>Dyella</taxon>
    </lineage>
</organism>
<dbReference type="RefSeq" id="WP_046969900.1">
    <property type="nucleotide sequence ID" value="NZ_JPLA01000001.1"/>
</dbReference>
<evidence type="ECO:0000313" key="1">
    <source>
        <dbReference type="EMBL" id="KLD66201.1"/>
    </source>
</evidence>
<dbReference type="Gene3D" id="3.30.160.670">
    <property type="match status" value="1"/>
</dbReference>
<evidence type="ECO:0008006" key="3">
    <source>
        <dbReference type="Google" id="ProtNLM"/>
    </source>
</evidence>
<gene>
    <name evidence="1" type="ORF">Y882_00600</name>
</gene>
<proteinExistence type="predicted"/>
<name>A0A0G9H9U2_9GAMM</name>
<dbReference type="AlphaFoldDB" id="A0A0G9H9U2"/>
<comment type="caution">
    <text evidence="1">The sequence shown here is derived from an EMBL/GenBank/DDBJ whole genome shotgun (WGS) entry which is preliminary data.</text>
</comment>
<reference evidence="1 2" key="1">
    <citation type="journal article" date="2015" name="Antonie Van Leeuwenhoek">
        <title>A phylogenomic and molecular marker based taxonomic framework for the order Xanthomonadales: proposal to transfer the families Algiphilaceae and Solimonadaceae to the order Nevskiales ord. nov. and to create a new family within the order Xanthomonadales, the family Rhodanobacteraceae fam. nov., containing the genus Rhodanobacter and its closest relatives.</title>
        <authorList>
            <person name="Naushad S."/>
            <person name="Adeolu M."/>
            <person name="Wong S."/>
            <person name="Sohail M."/>
            <person name="Schellhorn H.E."/>
            <person name="Gupta R.S."/>
        </authorList>
    </citation>
    <scope>NUCLEOTIDE SEQUENCE [LARGE SCALE GENOMIC DNA]</scope>
    <source>
        <strain evidence="1 2">DSM 16301</strain>
    </source>
</reference>
<accession>A0A0G9H9U2</accession>
<dbReference type="EMBL" id="JPLA01000001">
    <property type="protein sequence ID" value="KLD66201.1"/>
    <property type="molecule type" value="Genomic_DNA"/>
</dbReference>
<dbReference type="Proteomes" id="UP000035481">
    <property type="component" value="Unassembled WGS sequence"/>
</dbReference>